<gene>
    <name evidence="2" type="ORF">EHE19_018065</name>
</gene>
<sequence length="161" mass="17902">MKNLSIKLKRGISTFLCASMLFLCSISGVNAQATDTKATQDTSSKSISLQSLSEETIAMVDEYVNVDNGQYVLKLPDSVSEKLTPAELELVKESINKANDFIVLNKNKVVYNEDEKEYAVTVSDSELKNNSSESANQQKIEYQLIVFQMGLFSPLAEKPKY</sequence>
<organism evidence="2 3">
    <name type="scientific">Ruminiclostridium herbifermentans</name>
    <dbReference type="NCBI Taxonomy" id="2488810"/>
    <lineage>
        <taxon>Bacteria</taxon>
        <taxon>Bacillati</taxon>
        <taxon>Bacillota</taxon>
        <taxon>Clostridia</taxon>
        <taxon>Eubacteriales</taxon>
        <taxon>Oscillospiraceae</taxon>
        <taxon>Ruminiclostridium</taxon>
    </lineage>
</organism>
<dbReference type="KEGG" id="rher:EHE19_018065"/>
<keyword evidence="1" id="KW-0732">Signal</keyword>
<dbReference type="RefSeq" id="WP_137697484.1">
    <property type="nucleotide sequence ID" value="NZ_CP061336.1"/>
</dbReference>
<reference evidence="2 3" key="1">
    <citation type="submission" date="2020-09" db="EMBL/GenBank/DDBJ databases">
        <title>Characterization and genome sequencing of Ruminiclostridium sp. nov. MA18.</title>
        <authorList>
            <person name="Rettenmaier R."/>
            <person name="Kowollik M.-L."/>
            <person name="Liebl W."/>
            <person name="Zverlov V."/>
        </authorList>
    </citation>
    <scope>NUCLEOTIDE SEQUENCE [LARGE SCALE GENOMIC DNA]</scope>
    <source>
        <strain evidence="2 3">MA18</strain>
    </source>
</reference>
<accession>A0A4U7JG66</accession>
<dbReference type="AlphaFoldDB" id="A0A4U7JG66"/>
<protein>
    <submittedName>
        <fullName evidence="2">Uncharacterized protein</fullName>
    </submittedName>
</protein>
<evidence type="ECO:0000313" key="3">
    <source>
        <dbReference type="Proteomes" id="UP000306409"/>
    </source>
</evidence>
<feature type="chain" id="PRO_5038787481" evidence="1">
    <location>
        <begin position="32"/>
        <end position="161"/>
    </location>
</feature>
<evidence type="ECO:0000256" key="1">
    <source>
        <dbReference type="SAM" id="SignalP"/>
    </source>
</evidence>
<dbReference type="EMBL" id="CP061336">
    <property type="protein sequence ID" value="QNU66720.1"/>
    <property type="molecule type" value="Genomic_DNA"/>
</dbReference>
<feature type="signal peptide" evidence="1">
    <location>
        <begin position="1"/>
        <end position="31"/>
    </location>
</feature>
<keyword evidence="3" id="KW-1185">Reference proteome</keyword>
<dbReference type="Proteomes" id="UP000306409">
    <property type="component" value="Chromosome"/>
</dbReference>
<proteinExistence type="predicted"/>
<evidence type="ECO:0000313" key="2">
    <source>
        <dbReference type="EMBL" id="QNU66720.1"/>
    </source>
</evidence>
<name>A0A4U7JG66_9FIRM</name>